<organism evidence="2 3">
    <name type="scientific">Arabis alpina</name>
    <name type="common">Alpine rock-cress</name>
    <dbReference type="NCBI Taxonomy" id="50452"/>
    <lineage>
        <taxon>Eukaryota</taxon>
        <taxon>Viridiplantae</taxon>
        <taxon>Streptophyta</taxon>
        <taxon>Embryophyta</taxon>
        <taxon>Tracheophyta</taxon>
        <taxon>Spermatophyta</taxon>
        <taxon>Magnoliopsida</taxon>
        <taxon>eudicotyledons</taxon>
        <taxon>Gunneridae</taxon>
        <taxon>Pentapetalae</taxon>
        <taxon>rosids</taxon>
        <taxon>malvids</taxon>
        <taxon>Brassicales</taxon>
        <taxon>Brassicaceae</taxon>
        <taxon>Arabideae</taxon>
        <taxon>Arabis</taxon>
    </lineage>
</organism>
<protein>
    <recommendedName>
        <fullName evidence="4">Transmembrane protein</fullName>
    </recommendedName>
</protein>
<dbReference type="Gramene" id="KFK41990">
    <property type="protein sequence ID" value="KFK41990"/>
    <property type="gene ID" value="AALP_AA2G197900"/>
</dbReference>
<keyword evidence="1" id="KW-1133">Transmembrane helix</keyword>
<keyword evidence="1" id="KW-0472">Membrane</keyword>
<gene>
    <name evidence="2" type="ordered locus">AALP_Aa2g197900</name>
</gene>
<evidence type="ECO:0008006" key="4">
    <source>
        <dbReference type="Google" id="ProtNLM"/>
    </source>
</evidence>
<dbReference type="EMBL" id="CM002870">
    <property type="protein sequence ID" value="KFK41990.1"/>
    <property type="molecule type" value="Genomic_DNA"/>
</dbReference>
<keyword evidence="3" id="KW-1185">Reference proteome</keyword>
<feature type="transmembrane region" description="Helical" evidence="1">
    <location>
        <begin position="65"/>
        <end position="89"/>
    </location>
</feature>
<name>A0A087HIN8_ARAAL</name>
<proteinExistence type="predicted"/>
<sequence>MRFAKKETIIKTKTSTMLWTFQYFSSTFSFSFALCIFSFHKLSSSFSSSSSAATTPFLPLPPLELLFLSLRPTSVVVLFVSLLLSFLAVS</sequence>
<evidence type="ECO:0000313" key="2">
    <source>
        <dbReference type="EMBL" id="KFK41990.1"/>
    </source>
</evidence>
<feature type="transmembrane region" description="Helical" evidence="1">
    <location>
        <begin position="21"/>
        <end position="40"/>
    </location>
</feature>
<evidence type="ECO:0000256" key="1">
    <source>
        <dbReference type="SAM" id="Phobius"/>
    </source>
</evidence>
<dbReference type="Proteomes" id="UP000029120">
    <property type="component" value="Chromosome 2"/>
</dbReference>
<reference evidence="3" key="1">
    <citation type="journal article" date="2015" name="Nat. Plants">
        <title>Genome expansion of Arabis alpina linked with retrotransposition and reduced symmetric DNA methylation.</title>
        <authorList>
            <person name="Willing E.M."/>
            <person name="Rawat V."/>
            <person name="Mandakova T."/>
            <person name="Maumus F."/>
            <person name="James G.V."/>
            <person name="Nordstroem K.J."/>
            <person name="Becker C."/>
            <person name="Warthmann N."/>
            <person name="Chica C."/>
            <person name="Szarzynska B."/>
            <person name="Zytnicki M."/>
            <person name="Albani M.C."/>
            <person name="Kiefer C."/>
            <person name="Bergonzi S."/>
            <person name="Castaings L."/>
            <person name="Mateos J.L."/>
            <person name="Berns M.C."/>
            <person name="Bujdoso N."/>
            <person name="Piofczyk T."/>
            <person name="de Lorenzo L."/>
            <person name="Barrero-Sicilia C."/>
            <person name="Mateos I."/>
            <person name="Piednoel M."/>
            <person name="Hagmann J."/>
            <person name="Chen-Min-Tao R."/>
            <person name="Iglesias-Fernandez R."/>
            <person name="Schuster S.C."/>
            <person name="Alonso-Blanco C."/>
            <person name="Roudier F."/>
            <person name="Carbonero P."/>
            <person name="Paz-Ares J."/>
            <person name="Davis S.J."/>
            <person name="Pecinka A."/>
            <person name="Quesneville H."/>
            <person name="Colot V."/>
            <person name="Lysak M.A."/>
            <person name="Weigel D."/>
            <person name="Coupland G."/>
            <person name="Schneeberger K."/>
        </authorList>
    </citation>
    <scope>NUCLEOTIDE SEQUENCE [LARGE SCALE GENOMIC DNA]</scope>
    <source>
        <strain evidence="3">cv. Pajares</strain>
    </source>
</reference>
<dbReference type="AlphaFoldDB" id="A0A087HIN8"/>
<keyword evidence="1" id="KW-0812">Transmembrane</keyword>
<evidence type="ECO:0000313" key="3">
    <source>
        <dbReference type="Proteomes" id="UP000029120"/>
    </source>
</evidence>
<accession>A0A087HIN8</accession>